<dbReference type="KEGG" id="acij:JS278_00634"/>
<protein>
    <submittedName>
        <fullName evidence="7">Oligopeptide-binding protein AppA</fullName>
    </submittedName>
</protein>
<feature type="domain" description="Solute-binding protein family 5" evidence="6">
    <location>
        <begin position="122"/>
        <end position="492"/>
    </location>
</feature>
<proteinExistence type="inferred from homology"/>
<sequence length="639" mass="68639">MRFDLTIDRAVGGGLPVLTKGNTMRTRFRSLRCLSACLLAGALVAAGSMGGAGVARASGGDDVAESSASSAPAAKGNVLRIATSGFVDSFNPFTSIYLLPTNSIRYMYESLVANDQKDGSPTKGLADSWKATEGGRTWTYTMQDGLTWSDGKPITSADVKYTFDQMLKNPDLGEANGNLVTNFASVDAPDDKTLVIHLKTPQAPNPGTEIPIVPKHIWEKVKDPAKFANDTNTVVSGPLQLTGYKANQRITFRTNPKYWRGAPKYDGVQYIYYTNSDAQVQALRSGDVDFVTGLSSTQFNALKGAKGITTHSGVGRRYTALSINVGMQTRDGKAFGTGAAALKDVKVRQALRQAIDNKTLVAKVLSGQGTAATSFIPSSFPKWSLPASDPAIVKYDPAAAKKTLEADGWKAGPDGIRVKNGQKLSLRLMADSGEPDEQNASEYLKPWLKAVGVDLKVESTDADTVSAKSIKGDYDLYFSGWSVNPDPDYQLGINTCSNRAQRTDGSGGTSQDGYCSAAYDKLYAQQRSEQDEAGRRAVVKKMLELNYTDTAQIAMWYKNSLEAYRSDRFTGFQLQPASNGIIANQAGYWGFLSIAPVSGSDNDSESHTGLIVGGIVAAVIVIAGVVYLVVRRRRADETE</sequence>
<dbReference type="CDD" id="cd00995">
    <property type="entry name" value="PBP2_NikA_DppA_OppA_like"/>
    <property type="match status" value="1"/>
</dbReference>
<keyword evidence="4" id="KW-0732">Signal</keyword>
<dbReference type="InterPro" id="IPR000914">
    <property type="entry name" value="SBP_5_dom"/>
</dbReference>
<dbReference type="Gene3D" id="3.10.105.10">
    <property type="entry name" value="Dipeptide-binding Protein, Domain 3"/>
    <property type="match status" value="1"/>
</dbReference>
<gene>
    <name evidence="7" type="primary">appA_1</name>
    <name evidence="7" type="ORF">JS278_00634</name>
</gene>
<dbReference type="GO" id="GO:0042597">
    <property type="term" value="C:periplasmic space"/>
    <property type="evidence" value="ECO:0007669"/>
    <property type="project" value="UniProtKB-ARBA"/>
</dbReference>
<keyword evidence="5" id="KW-0472">Membrane</keyword>
<evidence type="ECO:0000256" key="1">
    <source>
        <dbReference type="ARBA" id="ARBA00004196"/>
    </source>
</evidence>
<dbReference type="Proteomes" id="UP000251995">
    <property type="component" value="Chromosome"/>
</dbReference>
<accession>A0A344URC7</accession>
<keyword evidence="8" id="KW-1185">Reference proteome</keyword>
<keyword evidence="5" id="KW-0812">Transmembrane</keyword>
<reference evidence="7 8" key="1">
    <citation type="submission" date="2017-12" db="EMBL/GenBank/DDBJ databases">
        <title>The whole genome sequence of the Acidipropionibacterium virtanenii sp. nov. type strain JS278.</title>
        <authorList>
            <person name="Laine P."/>
            <person name="Deptula P."/>
            <person name="Varmanen P."/>
            <person name="Auvinen P."/>
        </authorList>
    </citation>
    <scope>NUCLEOTIDE SEQUENCE [LARGE SCALE GENOMIC DNA]</scope>
    <source>
        <strain evidence="7 8">JS278</strain>
    </source>
</reference>
<dbReference type="Pfam" id="PF00496">
    <property type="entry name" value="SBP_bac_5"/>
    <property type="match status" value="1"/>
</dbReference>
<dbReference type="PANTHER" id="PTHR30290:SF10">
    <property type="entry name" value="PERIPLASMIC OLIGOPEPTIDE-BINDING PROTEIN-RELATED"/>
    <property type="match status" value="1"/>
</dbReference>
<evidence type="ECO:0000256" key="2">
    <source>
        <dbReference type="ARBA" id="ARBA00005695"/>
    </source>
</evidence>
<evidence type="ECO:0000313" key="7">
    <source>
        <dbReference type="EMBL" id="AXE37825.1"/>
    </source>
</evidence>
<dbReference type="GO" id="GO:0015833">
    <property type="term" value="P:peptide transport"/>
    <property type="evidence" value="ECO:0007669"/>
    <property type="project" value="TreeGrafter"/>
</dbReference>
<evidence type="ECO:0000259" key="6">
    <source>
        <dbReference type="Pfam" id="PF00496"/>
    </source>
</evidence>
<keyword evidence="5" id="KW-1133">Transmembrane helix</keyword>
<dbReference type="PIRSF" id="PIRSF002741">
    <property type="entry name" value="MppA"/>
    <property type="match status" value="1"/>
</dbReference>
<feature type="transmembrane region" description="Helical" evidence="5">
    <location>
        <begin position="610"/>
        <end position="630"/>
    </location>
</feature>
<dbReference type="InterPro" id="IPR039424">
    <property type="entry name" value="SBP_5"/>
</dbReference>
<keyword evidence="3" id="KW-0813">Transport</keyword>
<dbReference type="SUPFAM" id="SSF53850">
    <property type="entry name" value="Periplasmic binding protein-like II"/>
    <property type="match status" value="1"/>
</dbReference>
<dbReference type="AlphaFoldDB" id="A0A344URC7"/>
<evidence type="ECO:0000313" key="8">
    <source>
        <dbReference type="Proteomes" id="UP000251995"/>
    </source>
</evidence>
<evidence type="ECO:0000256" key="5">
    <source>
        <dbReference type="SAM" id="Phobius"/>
    </source>
</evidence>
<dbReference type="GO" id="GO:1904680">
    <property type="term" value="F:peptide transmembrane transporter activity"/>
    <property type="evidence" value="ECO:0007669"/>
    <property type="project" value="TreeGrafter"/>
</dbReference>
<dbReference type="GO" id="GO:0043190">
    <property type="term" value="C:ATP-binding cassette (ABC) transporter complex"/>
    <property type="evidence" value="ECO:0007669"/>
    <property type="project" value="InterPro"/>
</dbReference>
<comment type="similarity">
    <text evidence="2">Belongs to the bacterial solute-binding protein 5 family.</text>
</comment>
<dbReference type="RefSeq" id="WP_245935181.1">
    <property type="nucleotide sequence ID" value="NZ_CP025198.1"/>
</dbReference>
<dbReference type="GO" id="GO:0030313">
    <property type="term" value="C:cell envelope"/>
    <property type="evidence" value="ECO:0007669"/>
    <property type="project" value="UniProtKB-SubCell"/>
</dbReference>
<dbReference type="PANTHER" id="PTHR30290">
    <property type="entry name" value="PERIPLASMIC BINDING COMPONENT OF ABC TRANSPORTER"/>
    <property type="match status" value="1"/>
</dbReference>
<dbReference type="EMBL" id="CP025198">
    <property type="protein sequence ID" value="AXE37825.1"/>
    <property type="molecule type" value="Genomic_DNA"/>
</dbReference>
<comment type="subcellular location">
    <subcellularLocation>
        <location evidence="1">Cell envelope</location>
    </subcellularLocation>
</comment>
<evidence type="ECO:0000256" key="4">
    <source>
        <dbReference type="ARBA" id="ARBA00022729"/>
    </source>
</evidence>
<organism evidence="7 8">
    <name type="scientific">Acidipropionibacterium virtanenii</name>
    <dbReference type="NCBI Taxonomy" id="2057246"/>
    <lineage>
        <taxon>Bacteria</taxon>
        <taxon>Bacillati</taxon>
        <taxon>Actinomycetota</taxon>
        <taxon>Actinomycetes</taxon>
        <taxon>Propionibacteriales</taxon>
        <taxon>Propionibacteriaceae</taxon>
        <taxon>Acidipropionibacterium</taxon>
    </lineage>
</organism>
<dbReference type="InterPro" id="IPR030678">
    <property type="entry name" value="Peptide/Ni-bd"/>
</dbReference>
<name>A0A344URC7_9ACTN</name>
<evidence type="ECO:0000256" key="3">
    <source>
        <dbReference type="ARBA" id="ARBA00022448"/>
    </source>
</evidence>
<dbReference type="Gene3D" id="3.40.190.10">
    <property type="entry name" value="Periplasmic binding protein-like II"/>
    <property type="match status" value="1"/>
</dbReference>